<dbReference type="SUPFAM" id="SSF55486">
    <property type="entry name" value="Metalloproteases ('zincins'), catalytic domain"/>
    <property type="match status" value="1"/>
</dbReference>
<keyword evidence="13" id="KW-0106">Calcium</keyword>
<comment type="catalytic activity">
    <reaction evidence="1">
        <text>Release of N-terminal glutamate (and to a lesser extent aspartate) from a peptide.</text>
        <dbReference type="EC" id="3.4.11.7"/>
    </reaction>
</comment>
<dbReference type="InterPro" id="IPR034016">
    <property type="entry name" value="M1_APN-typ"/>
</dbReference>
<dbReference type="GO" id="GO:0005615">
    <property type="term" value="C:extracellular space"/>
    <property type="evidence" value="ECO:0007669"/>
    <property type="project" value="TreeGrafter"/>
</dbReference>
<dbReference type="CDD" id="cd09601">
    <property type="entry name" value="M1_APN-Q_like"/>
    <property type="match status" value="1"/>
</dbReference>
<dbReference type="InterPro" id="IPR050344">
    <property type="entry name" value="Peptidase_M1_aminopeptidases"/>
</dbReference>
<dbReference type="FunFam" id="1.10.390.10:FF:000006">
    <property type="entry name" value="Puromycin-sensitive aminopeptidase"/>
    <property type="match status" value="1"/>
</dbReference>
<comment type="caution">
    <text evidence="24">The sequence shown here is derived from an EMBL/GenBank/DDBJ whole genome shotgun (WGS) entry which is preliminary data.</text>
</comment>
<evidence type="ECO:0000256" key="7">
    <source>
        <dbReference type="ARBA" id="ARBA00022475"/>
    </source>
</evidence>
<evidence type="ECO:0000313" key="25">
    <source>
        <dbReference type="Proteomes" id="UP000245119"/>
    </source>
</evidence>
<evidence type="ECO:0000256" key="5">
    <source>
        <dbReference type="ARBA" id="ARBA00012567"/>
    </source>
</evidence>
<dbReference type="GO" id="GO:0008270">
    <property type="term" value="F:zinc ion binding"/>
    <property type="evidence" value="ECO:0007669"/>
    <property type="project" value="InterPro"/>
</dbReference>
<keyword evidence="14" id="KW-1133">Transmembrane helix</keyword>
<dbReference type="AlphaFoldDB" id="A0A2T7Q0G1"/>
<dbReference type="InterPro" id="IPR027268">
    <property type="entry name" value="Peptidase_M4/M1_CTD_sf"/>
</dbReference>
<keyword evidence="25" id="KW-1185">Reference proteome</keyword>
<evidence type="ECO:0000256" key="18">
    <source>
        <dbReference type="ARBA" id="ARBA00023180"/>
    </source>
</evidence>
<dbReference type="PANTHER" id="PTHR11533">
    <property type="entry name" value="PROTEASE M1 ZINC METALLOPROTEASE"/>
    <property type="match status" value="1"/>
</dbReference>
<dbReference type="OrthoDB" id="510539at2759"/>
<evidence type="ECO:0000256" key="4">
    <source>
        <dbReference type="ARBA" id="ARBA00011748"/>
    </source>
</evidence>
<dbReference type="PANTHER" id="PTHR11533:SF276">
    <property type="entry name" value="GLUTAMYL AMINOPEPTIDASE"/>
    <property type="match status" value="1"/>
</dbReference>
<feature type="binding site" evidence="20">
    <location>
        <position position="116"/>
    </location>
    <ligand>
        <name>Zn(2+)</name>
        <dbReference type="ChEBI" id="CHEBI:29105"/>
        <note>catalytic</note>
    </ligand>
</feature>
<evidence type="ECO:0000256" key="1">
    <source>
        <dbReference type="ARBA" id="ARBA00001703"/>
    </source>
</evidence>
<dbReference type="FunFam" id="1.25.50.20:FF:000001">
    <property type="entry name" value="Aminopeptidase"/>
    <property type="match status" value="1"/>
</dbReference>
<evidence type="ECO:0000256" key="6">
    <source>
        <dbReference type="ARBA" id="ARBA00022438"/>
    </source>
</evidence>
<evidence type="ECO:0000256" key="14">
    <source>
        <dbReference type="ARBA" id="ARBA00022989"/>
    </source>
</evidence>
<evidence type="ECO:0000256" key="20">
    <source>
        <dbReference type="PIRSR" id="PIRSR634016-3"/>
    </source>
</evidence>
<dbReference type="Proteomes" id="UP000245119">
    <property type="component" value="Linkage Group LG1"/>
</dbReference>
<evidence type="ECO:0000256" key="19">
    <source>
        <dbReference type="PIRSR" id="PIRSR634016-1"/>
    </source>
</evidence>
<keyword evidence="10 20" id="KW-0479">Metal-binding</keyword>
<feature type="binding site" evidence="20">
    <location>
        <position position="135"/>
    </location>
    <ligand>
        <name>Zn(2+)</name>
        <dbReference type="ChEBI" id="CHEBI:29105"/>
        <note>catalytic</note>
    </ligand>
</feature>
<evidence type="ECO:0000259" key="22">
    <source>
        <dbReference type="Pfam" id="PF01433"/>
    </source>
</evidence>
<dbReference type="Pfam" id="PF11838">
    <property type="entry name" value="ERAP1_C"/>
    <property type="match status" value="1"/>
</dbReference>
<evidence type="ECO:0000256" key="11">
    <source>
        <dbReference type="ARBA" id="ARBA00022801"/>
    </source>
</evidence>
<keyword evidence="8" id="KW-0645">Protease</keyword>
<accession>A0A2T7Q0G1</accession>
<evidence type="ECO:0000256" key="2">
    <source>
        <dbReference type="ARBA" id="ARBA00004401"/>
    </source>
</evidence>
<dbReference type="InterPro" id="IPR024571">
    <property type="entry name" value="ERAP1-like_C_dom"/>
</dbReference>
<dbReference type="GO" id="GO:0042277">
    <property type="term" value="F:peptide binding"/>
    <property type="evidence" value="ECO:0007669"/>
    <property type="project" value="TreeGrafter"/>
</dbReference>
<comment type="subcellular location">
    <subcellularLocation>
        <location evidence="2">Cell membrane</location>
        <topology evidence="2">Single-pass type II membrane protein</topology>
    </subcellularLocation>
</comment>
<keyword evidence="6" id="KW-0031">Aminopeptidase</keyword>
<dbReference type="GO" id="GO:0005737">
    <property type="term" value="C:cytoplasm"/>
    <property type="evidence" value="ECO:0007669"/>
    <property type="project" value="TreeGrafter"/>
</dbReference>
<keyword evidence="17" id="KW-1015">Disulfide bond</keyword>
<dbReference type="Pfam" id="PF01433">
    <property type="entry name" value="Peptidase_M1"/>
    <property type="match status" value="1"/>
</dbReference>
<dbReference type="InterPro" id="IPR001930">
    <property type="entry name" value="Peptidase_M1"/>
</dbReference>
<comment type="similarity">
    <text evidence="3">Belongs to the peptidase M1 family.</text>
</comment>
<evidence type="ECO:0000256" key="15">
    <source>
        <dbReference type="ARBA" id="ARBA00023049"/>
    </source>
</evidence>
<keyword evidence="18" id="KW-0325">Glycoprotein</keyword>
<comment type="subunit">
    <text evidence="4">Homodimer; disulfide-linked.</text>
</comment>
<evidence type="ECO:0000256" key="8">
    <source>
        <dbReference type="ARBA" id="ARBA00022670"/>
    </source>
</evidence>
<comment type="cofactor">
    <cofactor evidence="20">
        <name>Zn(2+)</name>
        <dbReference type="ChEBI" id="CHEBI:29105"/>
    </cofactor>
    <text evidence="20">Binds 1 zinc ion per subunit.</text>
</comment>
<dbReference type="Gene3D" id="1.10.390.10">
    <property type="entry name" value="Neutral Protease Domain 2"/>
    <property type="match status" value="1"/>
</dbReference>
<evidence type="ECO:0000259" key="23">
    <source>
        <dbReference type="Pfam" id="PF11838"/>
    </source>
</evidence>
<keyword evidence="15" id="KW-0482">Metalloprotease</keyword>
<gene>
    <name evidence="24" type="ORF">C0Q70_01768</name>
</gene>
<dbReference type="InterPro" id="IPR014782">
    <property type="entry name" value="Peptidase_M1_dom"/>
</dbReference>
<feature type="binding site" evidence="20">
    <location>
        <position position="112"/>
    </location>
    <ligand>
        <name>Zn(2+)</name>
        <dbReference type="ChEBI" id="CHEBI:29105"/>
        <note>catalytic</note>
    </ligand>
</feature>
<protein>
    <recommendedName>
        <fullName evidence="5">glutamyl aminopeptidase</fullName>
        <ecNumber evidence="5">3.4.11.7</ecNumber>
    </recommendedName>
</protein>
<keyword evidence="12 20" id="KW-0862">Zinc</keyword>
<dbReference type="STRING" id="400727.A0A2T7Q0G1"/>
<dbReference type="EMBL" id="PZQS01000001">
    <property type="protein sequence ID" value="PVD39140.1"/>
    <property type="molecule type" value="Genomic_DNA"/>
</dbReference>
<evidence type="ECO:0000256" key="16">
    <source>
        <dbReference type="ARBA" id="ARBA00023136"/>
    </source>
</evidence>
<feature type="site" description="Transition state stabilizer" evidence="21">
    <location>
        <position position="198"/>
    </location>
</feature>
<name>A0A2T7Q0G1_POMCA</name>
<feature type="domain" description="ERAP1-like C-terminal" evidence="23">
    <location>
        <begin position="345"/>
        <end position="662"/>
    </location>
</feature>
<dbReference type="PRINTS" id="PR00756">
    <property type="entry name" value="ALADIPTASE"/>
</dbReference>
<feature type="domain" description="Peptidase M1 membrane alanine aminopeptidase" evidence="22">
    <location>
        <begin position="40"/>
        <end position="258"/>
    </location>
</feature>
<evidence type="ECO:0000256" key="17">
    <source>
        <dbReference type="ARBA" id="ARBA00023157"/>
    </source>
</evidence>
<evidence type="ECO:0000256" key="10">
    <source>
        <dbReference type="ARBA" id="ARBA00022723"/>
    </source>
</evidence>
<keyword evidence="16" id="KW-0472">Membrane</keyword>
<keyword evidence="11" id="KW-0378">Hydrolase</keyword>
<dbReference type="GO" id="GO:0043171">
    <property type="term" value="P:peptide catabolic process"/>
    <property type="evidence" value="ECO:0007669"/>
    <property type="project" value="TreeGrafter"/>
</dbReference>
<evidence type="ECO:0000256" key="21">
    <source>
        <dbReference type="PIRSR" id="PIRSR634016-4"/>
    </source>
</evidence>
<dbReference type="EC" id="3.4.11.7" evidence="5"/>
<dbReference type="Gene3D" id="2.60.40.1910">
    <property type="match status" value="1"/>
</dbReference>
<dbReference type="GO" id="GO:0070006">
    <property type="term" value="F:metalloaminopeptidase activity"/>
    <property type="evidence" value="ECO:0007669"/>
    <property type="project" value="TreeGrafter"/>
</dbReference>
<keyword evidence="7" id="KW-1003">Cell membrane</keyword>
<feature type="active site" description="Proton acceptor" evidence="19">
    <location>
        <position position="113"/>
    </location>
</feature>
<dbReference type="Gene3D" id="1.25.50.20">
    <property type="match status" value="1"/>
</dbReference>
<dbReference type="GO" id="GO:0005886">
    <property type="term" value="C:plasma membrane"/>
    <property type="evidence" value="ECO:0007669"/>
    <property type="project" value="UniProtKB-SubCell"/>
</dbReference>
<proteinExistence type="inferred from homology"/>
<organism evidence="24 25">
    <name type="scientific">Pomacea canaliculata</name>
    <name type="common">Golden apple snail</name>
    <dbReference type="NCBI Taxonomy" id="400727"/>
    <lineage>
        <taxon>Eukaryota</taxon>
        <taxon>Metazoa</taxon>
        <taxon>Spiralia</taxon>
        <taxon>Lophotrochozoa</taxon>
        <taxon>Mollusca</taxon>
        <taxon>Gastropoda</taxon>
        <taxon>Caenogastropoda</taxon>
        <taxon>Architaenioglossa</taxon>
        <taxon>Ampullarioidea</taxon>
        <taxon>Ampullariidae</taxon>
        <taxon>Pomacea</taxon>
    </lineage>
</organism>
<evidence type="ECO:0000313" key="24">
    <source>
        <dbReference type="EMBL" id="PVD39140.1"/>
    </source>
</evidence>
<sequence length="683" mass="77941">MSTYLVCFIVCDFQYTKNTTNNGTEVSVYATPDRVNQTVYALSVAVRTLEEYQRLFNISYPLPKLDLIAIPDFVSGAMEHWGLITFREVNLLYDPAKTSEAGKQRVAVVVAHEVSHQWFGNLVTMAWWNDLWLNEGFATFMEYLGAESVEKDWEMMQQFITEESQPVMVTDAGVSSHPIIVNVNKPDEINEVFDAISYSKGAAVIRMLEAIIGKDKFFEGVSHYLKKHEWGNAVTDDLWQALSEVDGAHNVKRIMDTWTLQMGFPYVSLSFSTSANNNTIITATQTRFLADPGHQTTDGESPFKYMWYIVLDCLASSGGTNGSIMELGNATFLMDGDISDNNSSWLKCNLNQTGFYRVNYPSFMWKNLAVMLRDTPGKLSAADRSGLLDDAMSLARAGLLDYDVALEMTSYLSKEDSYIPWRSTFTSLTYISSMLSLDTNFALWRKFVLGIVTPSLRRLGWADVGSHNQRSLRGVLIDLACRHEDQACFANTTAQFRNWLDHGIEPAVNLKSLVYKYGIWAGSSADDWESLWERYKVEVVPQERRSLLGALAMTRTPWLLERLLDYAQEGVFIRRQDFIVVVQLVAANPAARGLLWNWVRRNWSQFVDRFTLFDRYFGQVVPYTTSNFNTDFDKGQVEEFFRKYPEAGAGARGRKQALDRIQQNIYWMTNFKPVVTKWLRHKG</sequence>
<dbReference type="GO" id="GO:0006508">
    <property type="term" value="P:proteolysis"/>
    <property type="evidence" value="ECO:0007669"/>
    <property type="project" value="UniProtKB-KW"/>
</dbReference>
<evidence type="ECO:0000256" key="9">
    <source>
        <dbReference type="ARBA" id="ARBA00022692"/>
    </source>
</evidence>
<dbReference type="GO" id="GO:0004230">
    <property type="term" value="F:glutamyl aminopeptidase activity"/>
    <property type="evidence" value="ECO:0007669"/>
    <property type="project" value="UniProtKB-EC"/>
</dbReference>
<evidence type="ECO:0000256" key="3">
    <source>
        <dbReference type="ARBA" id="ARBA00010136"/>
    </source>
</evidence>
<evidence type="ECO:0000256" key="13">
    <source>
        <dbReference type="ARBA" id="ARBA00022837"/>
    </source>
</evidence>
<evidence type="ECO:0000256" key="12">
    <source>
        <dbReference type="ARBA" id="ARBA00022833"/>
    </source>
</evidence>
<keyword evidence="9" id="KW-0812">Transmembrane</keyword>
<reference evidence="24 25" key="1">
    <citation type="submission" date="2018-04" db="EMBL/GenBank/DDBJ databases">
        <title>The genome of golden apple snail Pomacea canaliculata provides insight into stress tolerance and invasive adaptation.</title>
        <authorList>
            <person name="Liu C."/>
            <person name="Liu B."/>
            <person name="Ren Y."/>
            <person name="Zhang Y."/>
            <person name="Wang H."/>
            <person name="Li S."/>
            <person name="Jiang F."/>
            <person name="Yin L."/>
            <person name="Zhang G."/>
            <person name="Qian W."/>
            <person name="Fan W."/>
        </authorList>
    </citation>
    <scope>NUCLEOTIDE SEQUENCE [LARGE SCALE GENOMIC DNA]</scope>
    <source>
        <strain evidence="24">SZHN2017</strain>
        <tissue evidence="24">Muscle</tissue>
    </source>
</reference>